<evidence type="ECO:0000256" key="3">
    <source>
        <dbReference type="ARBA" id="ARBA00022452"/>
    </source>
</evidence>
<protein>
    <submittedName>
        <fullName evidence="9">SusC/RagA family TonB-linked outer membrane protein</fullName>
    </submittedName>
</protein>
<keyword evidence="2 7" id="KW-0813">Transport</keyword>
<keyword evidence="6 7" id="KW-0998">Cell outer membrane</keyword>
<dbReference type="Gene3D" id="2.40.170.20">
    <property type="entry name" value="TonB-dependent receptor, beta-barrel domain"/>
    <property type="match status" value="1"/>
</dbReference>
<evidence type="ECO:0000256" key="4">
    <source>
        <dbReference type="ARBA" id="ARBA00022692"/>
    </source>
</evidence>
<evidence type="ECO:0000256" key="2">
    <source>
        <dbReference type="ARBA" id="ARBA00022448"/>
    </source>
</evidence>
<evidence type="ECO:0000256" key="1">
    <source>
        <dbReference type="ARBA" id="ARBA00004571"/>
    </source>
</evidence>
<dbReference type="NCBIfam" id="TIGR04056">
    <property type="entry name" value="OMP_RagA_SusC"/>
    <property type="match status" value="1"/>
</dbReference>
<dbReference type="Gene3D" id="2.170.130.10">
    <property type="entry name" value="TonB-dependent receptor, plug domain"/>
    <property type="match status" value="1"/>
</dbReference>
<keyword evidence="10" id="KW-1185">Reference proteome</keyword>
<dbReference type="InterPro" id="IPR039426">
    <property type="entry name" value="TonB-dep_rcpt-like"/>
</dbReference>
<evidence type="ECO:0000256" key="5">
    <source>
        <dbReference type="ARBA" id="ARBA00023136"/>
    </source>
</evidence>
<dbReference type="InterPro" id="IPR036942">
    <property type="entry name" value="Beta-barrel_TonB_sf"/>
</dbReference>
<comment type="similarity">
    <text evidence="7">Belongs to the TonB-dependent receptor family.</text>
</comment>
<evidence type="ECO:0000313" key="9">
    <source>
        <dbReference type="EMBL" id="RIW17230.1"/>
    </source>
</evidence>
<proteinExistence type="inferred from homology"/>
<dbReference type="RefSeq" id="WP_119476668.1">
    <property type="nucleotide sequence ID" value="NZ_QXML01000002.1"/>
</dbReference>
<dbReference type="Pfam" id="PF13715">
    <property type="entry name" value="CarbopepD_reg_2"/>
    <property type="match status" value="1"/>
</dbReference>
<dbReference type="Pfam" id="PF07715">
    <property type="entry name" value="Plug"/>
    <property type="match status" value="1"/>
</dbReference>
<keyword evidence="5 7" id="KW-0472">Membrane</keyword>
<name>A0A418PUJ5_9BACT</name>
<comment type="caution">
    <text evidence="9">The sequence shown here is derived from an EMBL/GenBank/DDBJ whole genome shotgun (WGS) entry which is preliminary data.</text>
</comment>
<evidence type="ECO:0000256" key="7">
    <source>
        <dbReference type="PROSITE-ProRule" id="PRU01360"/>
    </source>
</evidence>
<dbReference type="Gene3D" id="2.60.40.1120">
    <property type="entry name" value="Carboxypeptidase-like, regulatory domain"/>
    <property type="match status" value="1"/>
</dbReference>
<evidence type="ECO:0000256" key="6">
    <source>
        <dbReference type="ARBA" id="ARBA00023237"/>
    </source>
</evidence>
<dbReference type="InterPro" id="IPR008969">
    <property type="entry name" value="CarboxyPept-like_regulatory"/>
</dbReference>
<dbReference type="SUPFAM" id="SSF56935">
    <property type="entry name" value="Porins"/>
    <property type="match status" value="1"/>
</dbReference>
<reference evidence="9 10" key="1">
    <citation type="submission" date="2018-09" db="EMBL/GenBank/DDBJ databases">
        <authorList>
            <person name="Wang X."/>
            <person name="Du Z."/>
        </authorList>
    </citation>
    <scope>NUCLEOTIDE SEQUENCE [LARGE SCALE GENOMIC DNA]</scope>
    <source>
        <strain evidence="9 10">N3</strain>
    </source>
</reference>
<keyword evidence="4 7" id="KW-0812">Transmembrane</keyword>
<evidence type="ECO:0000313" key="10">
    <source>
        <dbReference type="Proteomes" id="UP000283522"/>
    </source>
</evidence>
<dbReference type="AlphaFoldDB" id="A0A418PUJ5"/>
<dbReference type="EMBL" id="QXML01000002">
    <property type="protein sequence ID" value="RIW17230.1"/>
    <property type="molecule type" value="Genomic_DNA"/>
</dbReference>
<gene>
    <name evidence="9" type="ORF">D0X99_05630</name>
</gene>
<dbReference type="Proteomes" id="UP000283522">
    <property type="component" value="Unassembled WGS sequence"/>
</dbReference>
<accession>A0A418PUJ5</accession>
<dbReference type="OrthoDB" id="9768177at2"/>
<dbReference type="InterPro" id="IPR023997">
    <property type="entry name" value="TonB-dep_OMP_SusC/RagA_CS"/>
</dbReference>
<organism evidence="9 10">
    <name type="scientific">Algoriphagus lacus</name>
    <dbReference type="NCBI Taxonomy" id="2056311"/>
    <lineage>
        <taxon>Bacteria</taxon>
        <taxon>Pseudomonadati</taxon>
        <taxon>Bacteroidota</taxon>
        <taxon>Cytophagia</taxon>
        <taxon>Cytophagales</taxon>
        <taxon>Cyclobacteriaceae</taxon>
        <taxon>Algoriphagus</taxon>
    </lineage>
</organism>
<feature type="domain" description="TonB-dependent receptor plug" evidence="8">
    <location>
        <begin position="127"/>
        <end position="247"/>
    </location>
</feature>
<dbReference type="InterPro" id="IPR023996">
    <property type="entry name" value="TonB-dep_OMP_SusC/RagA"/>
</dbReference>
<dbReference type="InterPro" id="IPR012910">
    <property type="entry name" value="Plug_dom"/>
</dbReference>
<keyword evidence="3 7" id="KW-1134">Transmembrane beta strand</keyword>
<dbReference type="SUPFAM" id="SSF49464">
    <property type="entry name" value="Carboxypeptidase regulatory domain-like"/>
    <property type="match status" value="1"/>
</dbReference>
<comment type="subcellular location">
    <subcellularLocation>
        <location evidence="1 7">Cell outer membrane</location>
        <topology evidence="1 7">Multi-pass membrane protein</topology>
    </subcellularLocation>
</comment>
<evidence type="ECO:0000259" key="8">
    <source>
        <dbReference type="Pfam" id="PF07715"/>
    </source>
</evidence>
<sequence length="1066" mass="117432">MKSILTRLTNKKIVALLVTVFLCGLSISNGYAQSRISGTVEDESGLFLPGVTVLVTGTTLGAVTDIDGKFSLTLPQGSNRLTFSYIGYITQQIEVESQSVIRVIMQEDSKNLDEFVVTALGVQRERKELGYTVQALKPADLVTTQDNNIVNALSGKIAGVQVTSSGSQIGASSRIIIRGNASFAGNQPLFVVDGVPIDNSTTNLDGNGGLDYGNAAADIDPENIESLTVLKGANAAALYGNRAANGVILIETKKGKKAREGFGVEFNSSMVFDVPSYYMNFQNEYGIGTRGGEYDWQQYLKNNPNSNLSYNEYAKRFSYNYVNGIGGGVQENATSWGPRLDAGLLLDQWVKGPNSPWESDPDNIKDHYFQTGTNFINQVAVTAKGKEAYGRVSFSNRKMTGIFFNTDQTVNTLNANLTLNPHEKLTVGTNFNYVNRRSDNLPVVSYGSMTKLAWGAFRHIPLDEVKKVYDEFGNEKGSGYNLNQNNFYYELLQTNGMNRERFYGNVSLTYQINDWLTANSLVGLDYYDELRKSITLSRTRANINNRMGGQFSQNDQTRQEFNTDVRLDFNKTFENDFSLIGLVGGNYRQNKFSSMTLSAPDLNVPDLFNIGNVKGTPGTGMFDSVKENYSIYSSATVGYKGYLFAGVTARNDWSSTLPEENRSYFYPSGNLSVTLSEALDIKSKNFSHLQLRASMAKVGSDTDPYQLMGTYTTTLFNNIALFNSPATLPPANLKPEMTTSTEIGADFRFFNDRLSLDATYYNRVTEDMILNVPTARTTGYASQLINAAKIRNTGIELVVRGLVMNKGGFRWDATINWAKNNSTVVELYGGLENITISPGFGGARLVGTPGQPWGDISGLPYVRDESGNIKIAPNGTPMTTNQQKILGNVTPKWIGGLQNTFTYKKISLGALLDWRKGGDFFSGTYWHSYPTGAFTNTVQNNVREEGIIVPGVKGDGSPNDVRISAQDYYNGAWVWNNHEYSIIDGSYLKLRELTLGYTFSIGKLQNVAVSAFGRNLLIIHRSEKAKELGLDPEAASQMGGGERGVGFENFMPPTTRSYGFNLRLNF</sequence>
<dbReference type="PROSITE" id="PS52016">
    <property type="entry name" value="TONB_DEPENDENT_REC_3"/>
    <property type="match status" value="1"/>
</dbReference>
<dbReference type="InterPro" id="IPR037066">
    <property type="entry name" value="Plug_dom_sf"/>
</dbReference>
<dbReference type="NCBIfam" id="TIGR04057">
    <property type="entry name" value="SusC_RagA_signa"/>
    <property type="match status" value="1"/>
</dbReference>
<dbReference type="GO" id="GO:0009279">
    <property type="term" value="C:cell outer membrane"/>
    <property type="evidence" value="ECO:0007669"/>
    <property type="project" value="UniProtKB-SubCell"/>
</dbReference>